<keyword evidence="1" id="KW-0175">Coiled coil</keyword>
<dbReference type="Pfam" id="PF21203">
    <property type="entry name" value="ECM10"/>
    <property type="match status" value="1"/>
</dbReference>
<dbReference type="KEGG" id="lmat:92516309"/>
<dbReference type="AlphaFoldDB" id="A0A836KVT0"/>
<evidence type="ECO:0000256" key="2">
    <source>
        <dbReference type="SAM" id="SignalP"/>
    </source>
</evidence>
<feature type="chain" id="PRO_5032694547" description="Transmembrane protein" evidence="2">
    <location>
        <begin position="21"/>
        <end position="259"/>
    </location>
</feature>
<evidence type="ECO:0000313" key="3">
    <source>
        <dbReference type="EMBL" id="KAG5479948.1"/>
    </source>
</evidence>
<gene>
    <name evidence="3" type="ORF">LSCM1_06366</name>
</gene>
<dbReference type="Proteomes" id="UP000673552">
    <property type="component" value="Unassembled WGS sequence"/>
</dbReference>
<evidence type="ECO:0000256" key="1">
    <source>
        <dbReference type="SAM" id="Coils"/>
    </source>
</evidence>
<dbReference type="EMBL" id="JAFEUZ010000020">
    <property type="protein sequence ID" value="KAG5479948.1"/>
    <property type="molecule type" value="Genomic_DNA"/>
</dbReference>
<proteinExistence type="predicted"/>
<comment type="caution">
    <text evidence="3">The sequence shown here is derived from an EMBL/GenBank/DDBJ whole genome shotgun (WGS) entry which is preliminary data.</text>
</comment>
<feature type="signal peptide" evidence="2">
    <location>
        <begin position="1"/>
        <end position="20"/>
    </location>
</feature>
<evidence type="ECO:0008006" key="5">
    <source>
        <dbReference type="Google" id="ProtNLM"/>
    </source>
</evidence>
<protein>
    <recommendedName>
        <fullName evidence="5">Transmembrane protein</fullName>
    </recommendedName>
</protein>
<keyword evidence="4" id="KW-1185">Reference proteome</keyword>
<reference evidence="4" key="2">
    <citation type="journal article" date="2021" name="Sci. Data">
        <title>Chromosome-scale genome sequencing, assembly and annotation of six genomes from subfamily Leishmaniinae.</title>
        <authorList>
            <person name="Almutairi H."/>
            <person name="Urbaniak M.D."/>
            <person name="Bates M.D."/>
            <person name="Jariyapan N."/>
            <person name="Kwakye-Nuako G."/>
            <person name="Thomaz Soccol V."/>
            <person name="Al-Salem W.S."/>
            <person name="Dillon R.J."/>
            <person name="Bates P.A."/>
            <person name="Gatherer D."/>
        </authorList>
    </citation>
    <scope>NUCLEOTIDE SEQUENCE [LARGE SCALE GENOMIC DNA]</scope>
</reference>
<sequence length="259" mass="29028">MASLWKMLCLLLAVLAFVCANSAHAMSRSYVLERRVGSDGEWAKVGSFAISRLSSQALARISTQLGGEASLSIEERNRFAAADLVYYRAYPYQEGRPAPKHATTVVVTPCSLIRGFDAIDSKTVVLNEEIRIVPGPNASLMGLQVSSETNVFHSKMQRGDECDRSVVQKLFPTVRLNTRVGLVHPVKVARKVRYEDLSILMEEAKDKGEKLRSEKRQVRNAEGEIVEEEVPVDDRSFLQKYWMYFVIPIAMSVLQNMKG</sequence>
<name>A0A836KVT0_9TRYP</name>
<accession>A0A836KVT0</accession>
<organism evidence="3 4">
    <name type="scientific">Leishmania martiniquensis</name>
    <dbReference type="NCBI Taxonomy" id="1580590"/>
    <lineage>
        <taxon>Eukaryota</taxon>
        <taxon>Discoba</taxon>
        <taxon>Euglenozoa</taxon>
        <taxon>Kinetoplastea</taxon>
        <taxon>Metakinetoplastina</taxon>
        <taxon>Trypanosomatida</taxon>
        <taxon>Trypanosomatidae</taxon>
        <taxon>Leishmaniinae</taxon>
        <taxon>Leishmania</taxon>
    </lineage>
</organism>
<dbReference type="OrthoDB" id="277814at2759"/>
<keyword evidence="2" id="KW-0732">Signal</keyword>
<reference evidence="4" key="1">
    <citation type="journal article" date="2021" name="Microbiol. Resour. Announc.">
        <title>LGAAP: Leishmaniinae Genome Assembly and Annotation Pipeline.</title>
        <authorList>
            <person name="Almutairi H."/>
            <person name="Urbaniak M.D."/>
            <person name="Bates M.D."/>
            <person name="Jariyapan N."/>
            <person name="Kwakye-Nuako G."/>
            <person name="Thomaz-Soccol V."/>
            <person name="Al-Salem W.S."/>
            <person name="Dillon R.J."/>
            <person name="Bates P.A."/>
            <person name="Gatherer D."/>
        </authorList>
    </citation>
    <scope>NUCLEOTIDE SEQUENCE [LARGE SCALE GENOMIC DNA]</scope>
</reference>
<dbReference type="RefSeq" id="XP_067179111.1">
    <property type="nucleotide sequence ID" value="XM_067323797.1"/>
</dbReference>
<evidence type="ECO:0000313" key="4">
    <source>
        <dbReference type="Proteomes" id="UP000673552"/>
    </source>
</evidence>
<dbReference type="GeneID" id="92516309"/>
<feature type="coiled-coil region" evidence="1">
    <location>
        <begin position="194"/>
        <end position="224"/>
    </location>
</feature>